<dbReference type="ExpressionAtlas" id="A0A072V3X6">
    <property type="expression patterns" value="differential"/>
</dbReference>
<sequence>MEANKNRILVFGGTGYIGKYVVKASISLGYPTLVYTRPINSQTSPSKIQLCKEFNSIGATLVEGELEHDQIVRVIKEADIVICTFPYPQVMEQLKIVDAIKVAGNIKRFVPSDFGVEEDRVHPLPPFQAFLDKKIKIRREIEAAGIPYTYVSANCFGAYFVNILLRPYEKNKDIVVHGSGQVKALPPPEDIPISIIHSIFVRGDMANFELEEDDLEASQLYPGYNYTSIDQLLDKFLVDPIPPAYGAFE</sequence>
<dbReference type="InterPro" id="IPR050608">
    <property type="entry name" value="NmrA-type/Isoflavone_red_sf"/>
</dbReference>
<dbReference type="Proteomes" id="UP000002051">
    <property type="component" value="Chromosome 3"/>
</dbReference>
<reference evidence="2 4" key="2">
    <citation type="journal article" date="2014" name="BMC Genomics">
        <title>An improved genome release (version Mt4.0) for the model legume Medicago truncatula.</title>
        <authorList>
            <person name="Tang H."/>
            <person name="Krishnakumar V."/>
            <person name="Bidwell S."/>
            <person name="Rosen B."/>
            <person name="Chan A."/>
            <person name="Zhou S."/>
            <person name="Gentzbittel L."/>
            <person name="Childs K.L."/>
            <person name="Yandell M."/>
            <person name="Gundlach H."/>
            <person name="Mayer K.F."/>
            <person name="Schwartz D.C."/>
            <person name="Town C.D."/>
        </authorList>
    </citation>
    <scope>GENOME REANNOTATION</scope>
    <source>
        <strain evidence="2">A17</strain>
        <strain evidence="3 4">cv. Jemalong A17</strain>
    </source>
</reference>
<evidence type="ECO:0000313" key="4">
    <source>
        <dbReference type="Proteomes" id="UP000002051"/>
    </source>
</evidence>
<name>A0A072V3X6_MEDTR</name>
<keyword evidence="4" id="KW-1185">Reference proteome</keyword>
<dbReference type="Gene3D" id="3.40.50.720">
    <property type="entry name" value="NAD(P)-binding Rossmann-like Domain"/>
    <property type="match status" value="2"/>
</dbReference>
<dbReference type="EMBL" id="CM001219">
    <property type="protein sequence ID" value="KEH32840.1"/>
    <property type="molecule type" value="Genomic_DNA"/>
</dbReference>
<accession>A0A072V3X6</accession>
<evidence type="ECO:0000313" key="3">
    <source>
        <dbReference type="EnsemblPlants" id="KEH32840"/>
    </source>
</evidence>
<dbReference type="Pfam" id="PF05368">
    <property type="entry name" value="NmrA"/>
    <property type="match status" value="1"/>
</dbReference>
<dbReference type="PANTHER" id="PTHR43349">
    <property type="entry name" value="PINORESINOL REDUCTASE-RELATED"/>
    <property type="match status" value="1"/>
</dbReference>
<dbReference type="SUPFAM" id="SSF51735">
    <property type="entry name" value="NAD(P)-binding Rossmann-fold domains"/>
    <property type="match status" value="1"/>
</dbReference>
<dbReference type="InterPro" id="IPR036291">
    <property type="entry name" value="NAD(P)-bd_dom_sf"/>
</dbReference>
<dbReference type="AlphaFoldDB" id="A0A072V3X6"/>
<gene>
    <name evidence="3" type="primary">11422388</name>
    <name evidence="2" type="ordered locus">MTR_3g008100</name>
</gene>
<dbReference type="Gene3D" id="3.90.25.10">
    <property type="entry name" value="UDP-galactose 4-epimerase, domain 1"/>
    <property type="match status" value="2"/>
</dbReference>
<proteinExistence type="predicted"/>
<reference evidence="2 4" key="1">
    <citation type="journal article" date="2011" name="Nature">
        <title>The Medicago genome provides insight into the evolution of rhizobial symbioses.</title>
        <authorList>
            <person name="Young N.D."/>
            <person name="Debelle F."/>
            <person name="Oldroyd G.E."/>
            <person name="Geurts R."/>
            <person name="Cannon S.B."/>
            <person name="Udvardi M.K."/>
            <person name="Benedito V.A."/>
            <person name="Mayer K.F."/>
            <person name="Gouzy J."/>
            <person name="Schoof H."/>
            <person name="Van de Peer Y."/>
            <person name="Proost S."/>
            <person name="Cook D.R."/>
            <person name="Meyers B.C."/>
            <person name="Spannagl M."/>
            <person name="Cheung F."/>
            <person name="De Mita S."/>
            <person name="Krishnakumar V."/>
            <person name="Gundlach H."/>
            <person name="Zhou S."/>
            <person name="Mudge J."/>
            <person name="Bharti A.K."/>
            <person name="Murray J.D."/>
            <person name="Naoumkina M.A."/>
            <person name="Rosen B."/>
            <person name="Silverstein K.A."/>
            <person name="Tang H."/>
            <person name="Rombauts S."/>
            <person name="Zhao P.X."/>
            <person name="Zhou P."/>
            <person name="Barbe V."/>
            <person name="Bardou P."/>
            <person name="Bechner M."/>
            <person name="Bellec A."/>
            <person name="Berger A."/>
            <person name="Berges H."/>
            <person name="Bidwell S."/>
            <person name="Bisseling T."/>
            <person name="Choisne N."/>
            <person name="Couloux A."/>
            <person name="Denny R."/>
            <person name="Deshpande S."/>
            <person name="Dai X."/>
            <person name="Doyle J.J."/>
            <person name="Dudez A.M."/>
            <person name="Farmer A.D."/>
            <person name="Fouteau S."/>
            <person name="Franken C."/>
            <person name="Gibelin C."/>
            <person name="Gish J."/>
            <person name="Goldstein S."/>
            <person name="Gonzalez A.J."/>
            <person name="Green P.J."/>
            <person name="Hallab A."/>
            <person name="Hartog M."/>
            <person name="Hua A."/>
            <person name="Humphray S.J."/>
            <person name="Jeong D.H."/>
            <person name="Jing Y."/>
            <person name="Jocker A."/>
            <person name="Kenton S.M."/>
            <person name="Kim D.J."/>
            <person name="Klee K."/>
            <person name="Lai H."/>
            <person name="Lang C."/>
            <person name="Lin S."/>
            <person name="Macmil S.L."/>
            <person name="Magdelenat G."/>
            <person name="Matthews L."/>
            <person name="McCorrison J."/>
            <person name="Monaghan E.L."/>
            <person name="Mun J.H."/>
            <person name="Najar F.Z."/>
            <person name="Nicholson C."/>
            <person name="Noirot C."/>
            <person name="O'Bleness M."/>
            <person name="Paule C.R."/>
            <person name="Poulain J."/>
            <person name="Prion F."/>
            <person name="Qin B."/>
            <person name="Qu C."/>
            <person name="Retzel E.F."/>
            <person name="Riddle C."/>
            <person name="Sallet E."/>
            <person name="Samain S."/>
            <person name="Samson N."/>
            <person name="Sanders I."/>
            <person name="Saurat O."/>
            <person name="Scarpelli C."/>
            <person name="Schiex T."/>
            <person name="Segurens B."/>
            <person name="Severin A.J."/>
            <person name="Sherrier D.J."/>
            <person name="Shi R."/>
            <person name="Sims S."/>
            <person name="Singer S.R."/>
            <person name="Sinharoy S."/>
            <person name="Sterck L."/>
            <person name="Viollet A."/>
            <person name="Wang B.B."/>
            <person name="Wang K."/>
            <person name="Wang M."/>
            <person name="Wang X."/>
            <person name="Warfsmann J."/>
            <person name="Weissenbach J."/>
            <person name="White D.D."/>
            <person name="White J.D."/>
            <person name="Wiley G.B."/>
            <person name="Wincker P."/>
            <person name="Xing Y."/>
            <person name="Yang L."/>
            <person name="Yao Z."/>
            <person name="Ying F."/>
            <person name="Zhai J."/>
            <person name="Zhou L."/>
            <person name="Zuber A."/>
            <person name="Denarie J."/>
            <person name="Dixon R.A."/>
            <person name="May G.D."/>
            <person name="Schwartz D.C."/>
            <person name="Rogers J."/>
            <person name="Quetier F."/>
            <person name="Town C.D."/>
            <person name="Roe B.A."/>
        </authorList>
    </citation>
    <scope>NUCLEOTIDE SEQUENCE [LARGE SCALE GENOMIC DNA]</scope>
    <source>
        <strain evidence="2">A17</strain>
        <strain evidence="3 4">cv. Jemalong A17</strain>
    </source>
</reference>
<protein>
    <submittedName>
        <fullName evidence="2">Phenylcoumaran benzylic ether reductase-like protein</fullName>
    </submittedName>
</protein>
<reference evidence="3" key="3">
    <citation type="submission" date="2015-04" db="UniProtKB">
        <authorList>
            <consortium name="EnsemblPlants"/>
        </authorList>
    </citation>
    <scope>IDENTIFICATION</scope>
    <source>
        <strain evidence="3">cv. Jemalong A17</strain>
    </source>
</reference>
<organism evidence="2 4">
    <name type="scientific">Medicago truncatula</name>
    <name type="common">Barrel medic</name>
    <name type="synonym">Medicago tribuloides</name>
    <dbReference type="NCBI Taxonomy" id="3880"/>
    <lineage>
        <taxon>Eukaryota</taxon>
        <taxon>Viridiplantae</taxon>
        <taxon>Streptophyta</taxon>
        <taxon>Embryophyta</taxon>
        <taxon>Tracheophyta</taxon>
        <taxon>Spermatophyta</taxon>
        <taxon>Magnoliopsida</taxon>
        <taxon>eudicotyledons</taxon>
        <taxon>Gunneridae</taxon>
        <taxon>Pentapetalae</taxon>
        <taxon>rosids</taxon>
        <taxon>fabids</taxon>
        <taxon>Fabales</taxon>
        <taxon>Fabaceae</taxon>
        <taxon>Papilionoideae</taxon>
        <taxon>50 kb inversion clade</taxon>
        <taxon>NPAAA clade</taxon>
        <taxon>Hologalegina</taxon>
        <taxon>IRL clade</taxon>
        <taxon>Trifolieae</taxon>
        <taxon>Medicago</taxon>
    </lineage>
</organism>
<dbReference type="PANTHER" id="PTHR43349:SF9">
    <property type="entry name" value="PHENYLCOUMARAN BENZYLIC ETHER REDUCTASE-LIKE PROTEIN"/>
    <property type="match status" value="1"/>
</dbReference>
<dbReference type="GO" id="GO:0009807">
    <property type="term" value="P:lignan biosynthetic process"/>
    <property type="evidence" value="ECO:0007669"/>
    <property type="project" value="UniProtKB-ARBA"/>
</dbReference>
<feature type="domain" description="NmrA-like" evidence="1">
    <location>
        <begin position="5"/>
        <end position="190"/>
    </location>
</feature>
<dbReference type="EnsemblPlants" id="KEH32840">
    <property type="protein sequence ID" value="KEH32840"/>
    <property type="gene ID" value="MTR_3g008100"/>
</dbReference>
<evidence type="ECO:0000259" key="1">
    <source>
        <dbReference type="Pfam" id="PF05368"/>
    </source>
</evidence>
<evidence type="ECO:0000313" key="2">
    <source>
        <dbReference type="EMBL" id="KEH32840.1"/>
    </source>
</evidence>
<dbReference type="OrthoDB" id="419598at2759"/>
<dbReference type="InterPro" id="IPR008030">
    <property type="entry name" value="NmrA-like"/>
</dbReference>